<dbReference type="GO" id="GO:0035098">
    <property type="term" value="C:ESC/E(Z) complex"/>
    <property type="evidence" value="ECO:0007669"/>
    <property type="project" value="UniProtKB-ARBA"/>
</dbReference>
<feature type="compositionally biased region" description="Basic and acidic residues" evidence="5">
    <location>
        <begin position="437"/>
        <end position="447"/>
    </location>
</feature>
<keyword evidence="3" id="KW-0539">Nucleus</keyword>
<evidence type="ECO:0000259" key="6">
    <source>
        <dbReference type="PROSITE" id="PS50812"/>
    </source>
</evidence>
<proteinExistence type="inferred from homology"/>
<dbReference type="SUPFAM" id="SSF63748">
    <property type="entry name" value="Tudor/PWWP/MBT"/>
    <property type="match status" value="1"/>
</dbReference>
<dbReference type="SMART" id="SM00293">
    <property type="entry name" value="PWWP"/>
    <property type="match status" value="1"/>
</dbReference>
<feature type="domain" description="PWWP" evidence="6">
    <location>
        <begin position="143"/>
        <end position="204"/>
    </location>
</feature>
<evidence type="ECO:0000256" key="5">
    <source>
        <dbReference type="SAM" id="MobiDB-lite"/>
    </source>
</evidence>
<dbReference type="AlphaFoldDB" id="A0A5A7RKR9"/>
<keyword evidence="8" id="KW-1185">Reference proteome</keyword>
<reference evidence="8" key="1">
    <citation type="journal article" date="2019" name="Curr. Biol.">
        <title>Genome Sequence of Striga asiatica Provides Insight into the Evolution of Plant Parasitism.</title>
        <authorList>
            <person name="Yoshida S."/>
            <person name="Kim S."/>
            <person name="Wafula E.K."/>
            <person name="Tanskanen J."/>
            <person name="Kim Y.M."/>
            <person name="Honaas L."/>
            <person name="Yang Z."/>
            <person name="Spallek T."/>
            <person name="Conn C.E."/>
            <person name="Ichihashi Y."/>
            <person name="Cheong K."/>
            <person name="Cui S."/>
            <person name="Der J.P."/>
            <person name="Gundlach H."/>
            <person name="Jiao Y."/>
            <person name="Hori C."/>
            <person name="Ishida J.K."/>
            <person name="Kasahara H."/>
            <person name="Kiba T."/>
            <person name="Kim M.S."/>
            <person name="Koo N."/>
            <person name="Laohavisit A."/>
            <person name="Lee Y.H."/>
            <person name="Lumba S."/>
            <person name="McCourt P."/>
            <person name="Mortimer J.C."/>
            <person name="Mutuku J.M."/>
            <person name="Nomura T."/>
            <person name="Sasaki-Sekimoto Y."/>
            <person name="Seto Y."/>
            <person name="Wang Y."/>
            <person name="Wakatake T."/>
            <person name="Sakakibara H."/>
            <person name="Demura T."/>
            <person name="Yamaguchi S."/>
            <person name="Yoneyama K."/>
            <person name="Manabe R.I."/>
            <person name="Nelson D.C."/>
            <person name="Schulman A.H."/>
            <person name="Timko M.P."/>
            <person name="dePamphilis C.W."/>
            <person name="Choi D."/>
            <person name="Shirasu K."/>
        </authorList>
    </citation>
    <scope>NUCLEOTIDE SEQUENCE [LARGE SCALE GENOMIC DNA]</scope>
    <source>
        <strain evidence="8">cv. UVA1</strain>
    </source>
</reference>
<dbReference type="GO" id="GO:2000028">
    <property type="term" value="P:regulation of photoperiodism, flowering"/>
    <property type="evidence" value="ECO:0007669"/>
    <property type="project" value="UniProtKB-ARBA"/>
</dbReference>
<evidence type="ECO:0000313" key="7">
    <source>
        <dbReference type="EMBL" id="GER57769.1"/>
    </source>
</evidence>
<feature type="compositionally biased region" description="Basic and acidic residues" evidence="5">
    <location>
        <begin position="99"/>
        <end position="112"/>
    </location>
</feature>
<dbReference type="Gene3D" id="2.30.30.140">
    <property type="match status" value="1"/>
</dbReference>
<feature type="region of interest" description="Disordered" evidence="5">
    <location>
        <begin position="64"/>
        <end position="115"/>
    </location>
</feature>
<feature type="compositionally biased region" description="Polar residues" evidence="5">
    <location>
        <begin position="82"/>
        <end position="96"/>
    </location>
</feature>
<evidence type="ECO:0000256" key="1">
    <source>
        <dbReference type="ARBA" id="ARBA00023015"/>
    </source>
</evidence>
<feature type="region of interest" description="Disordered" evidence="5">
    <location>
        <begin position="819"/>
        <end position="852"/>
    </location>
</feature>
<evidence type="ECO:0000256" key="3">
    <source>
        <dbReference type="ARBA" id="ARBA00023242"/>
    </source>
</evidence>
<feature type="region of interest" description="Disordered" evidence="5">
    <location>
        <begin position="1"/>
        <end position="42"/>
    </location>
</feature>
<accession>A0A5A7RKR9</accession>
<feature type="compositionally biased region" description="Polar residues" evidence="5">
    <location>
        <begin position="422"/>
        <end position="436"/>
    </location>
</feature>
<protein>
    <submittedName>
        <fullName evidence="7">Tudor/PWWP/MBT superfamily protein</fullName>
    </submittedName>
</protein>
<dbReference type="FunFam" id="2.30.30.140:FF:000115">
    <property type="entry name" value="Tudor/PWWP/MBT superfamily protein"/>
    <property type="match status" value="1"/>
</dbReference>
<feature type="compositionally biased region" description="Basic and acidic residues" evidence="5">
    <location>
        <begin position="469"/>
        <end position="479"/>
    </location>
</feature>
<evidence type="ECO:0000313" key="8">
    <source>
        <dbReference type="Proteomes" id="UP000325081"/>
    </source>
</evidence>
<dbReference type="OrthoDB" id="62853at2759"/>
<dbReference type="EMBL" id="BKCP01013625">
    <property type="protein sequence ID" value="GER57769.1"/>
    <property type="molecule type" value="Genomic_DNA"/>
</dbReference>
<comment type="similarity">
    <text evidence="4">Belongs to the PDP family.</text>
</comment>
<keyword evidence="2" id="KW-0804">Transcription</keyword>
<name>A0A5A7RKR9_STRAF</name>
<feature type="region of interest" description="Disordered" evidence="5">
    <location>
        <begin position="614"/>
        <end position="671"/>
    </location>
</feature>
<dbReference type="Pfam" id="PF00855">
    <property type="entry name" value="PWWP"/>
    <property type="match status" value="1"/>
</dbReference>
<gene>
    <name evidence="7" type="ORF">STAS_35599</name>
</gene>
<dbReference type="InterPro" id="IPR000313">
    <property type="entry name" value="PWWP_dom"/>
</dbReference>
<feature type="compositionally biased region" description="Basic and acidic residues" evidence="5">
    <location>
        <begin position="8"/>
        <end position="17"/>
    </location>
</feature>
<dbReference type="CDD" id="cd05162">
    <property type="entry name" value="PWWP"/>
    <property type="match status" value="1"/>
</dbReference>
<evidence type="ECO:0000256" key="4">
    <source>
        <dbReference type="ARBA" id="ARBA00060746"/>
    </source>
</evidence>
<feature type="compositionally biased region" description="Polar residues" evidence="5">
    <location>
        <begin position="399"/>
        <end position="408"/>
    </location>
</feature>
<feature type="region of interest" description="Disordered" evidence="5">
    <location>
        <begin position="364"/>
        <end position="383"/>
    </location>
</feature>
<feature type="compositionally biased region" description="Basic and acidic residues" evidence="5">
    <location>
        <begin position="642"/>
        <end position="657"/>
    </location>
</feature>
<dbReference type="PROSITE" id="PS50812">
    <property type="entry name" value="PWWP"/>
    <property type="match status" value="1"/>
</dbReference>
<comment type="caution">
    <text evidence="7">The sequence shown here is derived from an EMBL/GenBank/DDBJ whole genome shotgun (WGS) entry which is preliminary data.</text>
</comment>
<evidence type="ECO:0000256" key="2">
    <source>
        <dbReference type="ARBA" id="ARBA00023163"/>
    </source>
</evidence>
<feature type="region of interest" description="Disordered" evidence="5">
    <location>
        <begin position="389"/>
        <end position="494"/>
    </location>
</feature>
<dbReference type="PANTHER" id="PTHR10688:SF5">
    <property type="entry name" value="PWWP DOMAIN-CONTAINING PROTEIN 1-RELATED"/>
    <property type="match status" value="1"/>
</dbReference>
<dbReference type="InterPro" id="IPR052657">
    <property type="entry name" value="PDP_family_Arabidopsis"/>
</dbReference>
<dbReference type="PANTHER" id="PTHR10688">
    <property type="entry name" value="PWWP DOMAIN-CONTAINING PROTEIN"/>
    <property type="match status" value="1"/>
</dbReference>
<feature type="region of interest" description="Disordered" evidence="5">
    <location>
        <begin position="699"/>
        <end position="718"/>
    </location>
</feature>
<organism evidence="7 8">
    <name type="scientific">Striga asiatica</name>
    <name type="common">Asiatic witchweed</name>
    <name type="synonym">Buchnera asiatica</name>
    <dbReference type="NCBI Taxonomy" id="4170"/>
    <lineage>
        <taxon>Eukaryota</taxon>
        <taxon>Viridiplantae</taxon>
        <taxon>Streptophyta</taxon>
        <taxon>Embryophyta</taxon>
        <taxon>Tracheophyta</taxon>
        <taxon>Spermatophyta</taxon>
        <taxon>Magnoliopsida</taxon>
        <taxon>eudicotyledons</taxon>
        <taxon>Gunneridae</taxon>
        <taxon>Pentapetalae</taxon>
        <taxon>asterids</taxon>
        <taxon>lamiids</taxon>
        <taxon>Lamiales</taxon>
        <taxon>Orobanchaceae</taxon>
        <taxon>Buchnereae</taxon>
        <taxon>Striga</taxon>
    </lineage>
</organism>
<sequence length="966" mass="105601">MSAGDGDPEWRSNRENEPVEDEAAVPSTSGDGSSEPVGFNTAALAENSAEIKASDNVNESAVLKFEDEEASLDDASGGALENQGTHSVSRQNGNSEENTDMRNGEHTSKKAEGASGDYNSILSEFDHFAAKGSTEAVGFGYEIGDMVWGKVKSHPWWPGHIYDEALASHSVQRSKREGHVLVAFYGDSSYGWFDSAELVPFEENFADKSRQTSSRAFVKAVEEAVDDLSRRRGLGLACCCRNEFNFGPSIKEGYFVVDVGDYEPGVFSSRQINKARDDFRPKTMLSYVRQLALTPMTDQHRAIDFIKNKATVLACRKALFEEFDETYAQAFGSVPVRPPRPTEPIAVDPSKAPLSGRQVFAETLSKGKHPIKPTKTKDQLEKDKYLFVRRDAPAHPTTKKTSSVQSGASPHLLPADGIESSELPTLSGTESHTYQDSGDRASVREGVKSIGGPKKSVEGGQPNVKVLKRKESSAENVNEKKKKKKKKRNAEAASTELNAMPANEKIKKMKEIRHEESSNVVQIPLANSDSGGVVEKVEKVSSDAVDPQKSAIDLPFLVRDLRTLALNPIHGLEKGCCSSSTLSAFLKFRSLVYRKSLVVSQPRTENEKIEAQAHLTAHQPALRRSIDKTSDNNKPTRPPSRPIDDPTKGGKKRDPSDRPATTKKQILAKRTKIANSEDIDKKIKKRIIATDDSKSVPLRPITTTPIARNFPPKKVESRKSPTMLVMKFPPGSALPSGPQLRAKFARFGPLDLDATRIFWKTYTCRLVYRRRADAEEALDFAMASENLFGSTNVRCHVKEVGVELPVEPELPPVRAKIPATVAEPPPPPSMQQPKSILKKASGDEGNTGNGRGTRVKFVLGSNSIANANASANKAQEQLSSFAVGSSSNKNISLSSMDISTTSSAAKNLPKVFSNVTTRQFEKLPMNLPSSEPNRDISQQLLDLMARCSDVVSHVSGVLGYMPYHAL</sequence>
<dbReference type="GO" id="GO:0006355">
    <property type="term" value="P:regulation of DNA-templated transcription"/>
    <property type="evidence" value="ECO:0007669"/>
    <property type="project" value="UniProtKB-ARBA"/>
</dbReference>
<dbReference type="Proteomes" id="UP000325081">
    <property type="component" value="Unassembled WGS sequence"/>
</dbReference>
<keyword evidence="1" id="KW-0805">Transcription regulation</keyword>